<dbReference type="InterPro" id="IPR036378">
    <property type="entry name" value="FAS1_dom_sf"/>
</dbReference>
<evidence type="ECO:0000256" key="1">
    <source>
        <dbReference type="SAM" id="SignalP"/>
    </source>
</evidence>
<dbReference type="EMBL" id="PVBQ01000001">
    <property type="protein sequence ID" value="PRD49203.1"/>
    <property type="molecule type" value="Genomic_DNA"/>
</dbReference>
<feature type="chain" id="PRO_5015702602" description="FAS1 domain-containing protein" evidence="1">
    <location>
        <begin position="25"/>
        <end position="742"/>
    </location>
</feature>
<dbReference type="Pfam" id="PF02469">
    <property type="entry name" value="Fasciclin"/>
    <property type="match status" value="1"/>
</dbReference>
<sequence>MRFYKLIFLLGLFTAFCLSCRKEAFDDYYSRPDDLESPIYTRLEEEGRFSHFRRLIEKAGYMQTLNQAGYWTLFAPNDDAVNRFLQEHNYATVEEVPDAVAEQIVRYALVYNAFQTNRISDYQSNLGWQEGMGFRRRTAYYDGFRKEKVKINGTEREIVVGASNRNNVTVNFGTPYYVDGDNNNKYVTYFHEKYRQFNSLTADDYNFFYPSTPASNFHFMGGSVAKADIIAENGVIHEVDVVTLPRPSLDQYLREKDEYSFFRDSILNQFFVTYEYSPTASKTYEYRTGQVEEVYIKVYDPLLAFSPNNENFLKEEDNDGQQDGYSMFIPTDAVIEPWIRNVFLEHYRTLNRVPKGVMADFINTMLWQSAVWPSQFSTKTNLHEEPARFTKADITDKQIASNGFFYGTSKIQESDLFNTVYRHVILDPEYSLMLMLLEREHKRLVINPGTKFTLFLFSNSLLNRLGYSYNERLNEWSWIDRNGNTMGHGQTQTRLARLLYSHIIETPNDELANINNTQGFIQTGDRALPGEFIKWNNGNIYAAGNERLQEPVQIVGTAKFGNNGRVYYVNNLLEFSNETAGEAMARVATENPNVSRFWEYVLRSPLYVANDRVITGVAGGSLYTLLMPNNDAVQQAIDDGVLPADPATGDIVGKFQIENFIKYHILTNVNVAADGNQDILSAITLMKDENDESQTVNVSNAVGNLRFIDRKGRTIPSVYNPDLYLSDRIVLHELNGYLNYNN</sequence>
<proteinExistence type="predicted"/>
<protein>
    <recommendedName>
        <fullName evidence="2">FAS1 domain-containing protein</fullName>
    </recommendedName>
</protein>
<organism evidence="3 4">
    <name type="scientific">Sphingobacterium haloxyli</name>
    <dbReference type="NCBI Taxonomy" id="2100533"/>
    <lineage>
        <taxon>Bacteria</taxon>
        <taxon>Pseudomonadati</taxon>
        <taxon>Bacteroidota</taxon>
        <taxon>Sphingobacteriia</taxon>
        <taxon>Sphingobacteriales</taxon>
        <taxon>Sphingobacteriaceae</taxon>
        <taxon>Sphingobacterium</taxon>
    </lineage>
</organism>
<dbReference type="InterPro" id="IPR000782">
    <property type="entry name" value="FAS1_domain"/>
</dbReference>
<dbReference type="PROSITE" id="PS50213">
    <property type="entry name" value="FAS1"/>
    <property type="match status" value="2"/>
</dbReference>
<dbReference type="RefSeq" id="WP_105715043.1">
    <property type="nucleotide sequence ID" value="NZ_PVBQ01000001.1"/>
</dbReference>
<dbReference type="PANTHER" id="PTHR10900:SF77">
    <property type="entry name" value="FI19380P1"/>
    <property type="match status" value="1"/>
</dbReference>
<dbReference type="InterPro" id="IPR050904">
    <property type="entry name" value="Adhesion/Biosynth-related"/>
</dbReference>
<dbReference type="AlphaFoldDB" id="A0A2S9J8T5"/>
<feature type="signal peptide" evidence="1">
    <location>
        <begin position="1"/>
        <end position="24"/>
    </location>
</feature>
<comment type="caution">
    <text evidence="3">The sequence shown here is derived from an EMBL/GenBank/DDBJ whole genome shotgun (WGS) entry which is preliminary data.</text>
</comment>
<dbReference type="SUPFAM" id="SSF82153">
    <property type="entry name" value="FAS1 domain"/>
    <property type="match status" value="2"/>
</dbReference>
<name>A0A2S9J8T5_9SPHI</name>
<evidence type="ECO:0000313" key="3">
    <source>
        <dbReference type="EMBL" id="PRD49203.1"/>
    </source>
</evidence>
<dbReference type="PANTHER" id="PTHR10900">
    <property type="entry name" value="PERIOSTIN-RELATED"/>
    <property type="match status" value="1"/>
</dbReference>
<gene>
    <name evidence="3" type="ORF">C5745_00760</name>
</gene>
<dbReference type="Proteomes" id="UP000239711">
    <property type="component" value="Unassembled WGS sequence"/>
</dbReference>
<dbReference type="Gene3D" id="2.30.180.10">
    <property type="entry name" value="FAS1 domain"/>
    <property type="match status" value="2"/>
</dbReference>
<keyword evidence="1" id="KW-0732">Signal</keyword>
<feature type="domain" description="FAS1" evidence="2">
    <location>
        <begin position="36"/>
        <end position="243"/>
    </location>
</feature>
<reference evidence="3 4" key="1">
    <citation type="submission" date="2018-02" db="EMBL/GenBank/DDBJ databases">
        <title>The draft genome of Sphingobacterium sp. 5JN-11.</title>
        <authorList>
            <person name="Liu L."/>
            <person name="Li L."/>
            <person name="Liang L."/>
            <person name="Zhang X."/>
            <person name="Wang T."/>
        </authorList>
    </citation>
    <scope>NUCLEOTIDE SEQUENCE [LARGE SCALE GENOMIC DNA]</scope>
    <source>
        <strain evidence="3 4">5JN-11</strain>
    </source>
</reference>
<accession>A0A2S9J8T5</accession>
<feature type="domain" description="FAS1" evidence="2">
    <location>
        <begin position="581"/>
        <end position="738"/>
    </location>
</feature>
<evidence type="ECO:0000313" key="4">
    <source>
        <dbReference type="Proteomes" id="UP000239711"/>
    </source>
</evidence>
<keyword evidence="4" id="KW-1185">Reference proteome</keyword>
<evidence type="ECO:0000259" key="2">
    <source>
        <dbReference type="PROSITE" id="PS50213"/>
    </source>
</evidence>
<dbReference type="OrthoDB" id="659398at2"/>